<accession>A0ABN7WNN2</accession>
<comment type="caution">
    <text evidence="1">The sequence shown here is derived from an EMBL/GenBank/DDBJ whole genome shotgun (WGS) entry which is preliminary data.</text>
</comment>
<organism evidence="1 2">
    <name type="scientific">Gigaspora margarita</name>
    <dbReference type="NCBI Taxonomy" id="4874"/>
    <lineage>
        <taxon>Eukaryota</taxon>
        <taxon>Fungi</taxon>
        <taxon>Fungi incertae sedis</taxon>
        <taxon>Mucoromycota</taxon>
        <taxon>Glomeromycotina</taxon>
        <taxon>Glomeromycetes</taxon>
        <taxon>Diversisporales</taxon>
        <taxon>Gigasporaceae</taxon>
        <taxon>Gigaspora</taxon>
    </lineage>
</organism>
<reference evidence="1 2" key="1">
    <citation type="submission" date="2021-06" db="EMBL/GenBank/DDBJ databases">
        <authorList>
            <person name="Kallberg Y."/>
            <person name="Tangrot J."/>
            <person name="Rosling A."/>
        </authorList>
    </citation>
    <scope>NUCLEOTIDE SEQUENCE [LARGE SCALE GENOMIC DNA]</scope>
    <source>
        <strain evidence="1 2">120-4 pot B 10/14</strain>
    </source>
</reference>
<proteinExistence type="predicted"/>
<name>A0ABN7WNN2_GIGMA</name>
<feature type="non-terminal residue" evidence="1">
    <location>
        <position position="1"/>
    </location>
</feature>
<evidence type="ECO:0000313" key="1">
    <source>
        <dbReference type="EMBL" id="CAG8836851.1"/>
    </source>
</evidence>
<sequence>KMQKKVFERSPNSDKMEEITLSLGEMVEITLNSITPSDEFNECANNALIGDIPNANKIRI</sequence>
<evidence type="ECO:0000313" key="2">
    <source>
        <dbReference type="Proteomes" id="UP000789901"/>
    </source>
</evidence>
<dbReference type="Proteomes" id="UP000789901">
    <property type="component" value="Unassembled WGS sequence"/>
</dbReference>
<dbReference type="EMBL" id="CAJVQB010054505">
    <property type="protein sequence ID" value="CAG8836851.1"/>
    <property type="molecule type" value="Genomic_DNA"/>
</dbReference>
<keyword evidence="2" id="KW-1185">Reference proteome</keyword>
<protein>
    <submittedName>
        <fullName evidence="1">2238_t:CDS:1</fullName>
    </submittedName>
</protein>
<gene>
    <name evidence="1" type="ORF">GMARGA_LOCUS33239</name>
</gene>